<dbReference type="RefSeq" id="WP_185137726.1">
    <property type="nucleotide sequence ID" value="NZ_BORM01000033.1"/>
</dbReference>
<keyword evidence="4" id="KW-0804">Transcription</keyword>
<evidence type="ECO:0000256" key="2">
    <source>
        <dbReference type="ARBA" id="ARBA00023015"/>
    </source>
</evidence>
<dbReference type="GO" id="GO:0005829">
    <property type="term" value="C:cytosol"/>
    <property type="evidence" value="ECO:0007669"/>
    <property type="project" value="TreeGrafter"/>
</dbReference>
<dbReference type="Gene3D" id="1.10.10.10">
    <property type="entry name" value="Winged helix-like DNA-binding domain superfamily/Winged helix DNA-binding domain"/>
    <property type="match status" value="1"/>
</dbReference>
<dbReference type="Proteomes" id="UP000553776">
    <property type="component" value="Unassembled WGS sequence"/>
</dbReference>
<dbReference type="GO" id="GO:0003700">
    <property type="term" value="F:DNA-binding transcription factor activity"/>
    <property type="evidence" value="ECO:0007669"/>
    <property type="project" value="InterPro"/>
</dbReference>
<dbReference type="InterPro" id="IPR005119">
    <property type="entry name" value="LysR_subst-bd"/>
</dbReference>
<evidence type="ECO:0000256" key="3">
    <source>
        <dbReference type="ARBA" id="ARBA00023125"/>
    </source>
</evidence>
<keyword evidence="3" id="KW-0238">DNA-binding</keyword>
<keyword evidence="2" id="KW-0805">Transcription regulation</keyword>
<dbReference type="InterPro" id="IPR000847">
    <property type="entry name" value="LysR_HTH_N"/>
</dbReference>
<dbReference type="PANTHER" id="PTHR30419:SF30">
    <property type="entry name" value="LYSR FAMILY TRANSCRIPTIONAL REGULATOR"/>
    <property type="match status" value="1"/>
</dbReference>
<dbReference type="SUPFAM" id="SSF53850">
    <property type="entry name" value="Periplasmic binding protein-like II"/>
    <property type="match status" value="1"/>
</dbReference>
<dbReference type="FunFam" id="1.10.10.10:FF:000001">
    <property type="entry name" value="LysR family transcriptional regulator"/>
    <property type="match status" value="1"/>
</dbReference>
<dbReference type="InterPro" id="IPR036390">
    <property type="entry name" value="WH_DNA-bd_sf"/>
</dbReference>
<dbReference type="Pfam" id="PF03466">
    <property type="entry name" value="LysR_substrate"/>
    <property type="match status" value="1"/>
</dbReference>
<dbReference type="EMBL" id="JACJVR010000079">
    <property type="protein sequence ID" value="MBB6693745.1"/>
    <property type="molecule type" value="Genomic_DNA"/>
</dbReference>
<evidence type="ECO:0000256" key="4">
    <source>
        <dbReference type="ARBA" id="ARBA00023163"/>
    </source>
</evidence>
<proteinExistence type="inferred from homology"/>
<dbReference type="Gene3D" id="3.40.190.290">
    <property type="match status" value="1"/>
</dbReference>
<dbReference type="InterPro" id="IPR050950">
    <property type="entry name" value="HTH-type_LysR_regulators"/>
</dbReference>
<comment type="caution">
    <text evidence="6">The sequence shown here is derived from an EMBL/GenBank/DDBJ whole genome shotgun (WGS) entry which is preliminary data.</text>
</comment>
<dbReference type="PROSITE" id="PS50931">
    <property type="entry name" value="HTH_LYSR"/>
    <property type="match status" value="1"/>
</dbReference>
<dbReference type="Pfam" id="PF00126">
    <property type="entry name" value="HTH_1"/>
    <property type="match status" value="1"/>
</dbReference>
<gene>
    <name evidence="6" type="ORF">H7B90_20315</name>
</gene>
<comment type="similarity">
    <text evidence="1">Belongs to the LysR transcriptional regulatory family.</text>
</comment>
<reference evidence="6 7" key="1">
    <citation type="submission" date="2020-08" db="EMBL/GenBank/DDBJ databases">
        <title>Cohnella phylogeny.</title>
        <authorList>
            <person name="Dunlap C."/>
        </authorList>
    </citation>
    <scope>NUCLEOTIDE SEQUENCE [LARGE SCALE GENOMIC DNA]</scope>
    <source>
        <strain evidence="6 7">DSM 25239</strain>
    </source>
</reference>
<feature type="domain" description="HTH lysR-type" evidence="5">
    <location>
        <begin position="1"/>
        <end position="58"/>
    </location>
</feature>
<dbReference type="PRINTS" id="PR00039">
    <property type="entry name" value="HTHLYSR"/>
</dbReference>
<dbReference type="CDD" id="cd05466">
    <property type="entry name" value="PBP2_LTTR_substrate"/>
    <property type="match status" value="1"/>
</dbReference>
<dbReference type="GO" id="GO:0003677">
    <property type="term" value="F:DNA binding"/>
    <property type="evidence" value="ECO:0007669"/>
    <property type="project" value="UniProtKB-KW"/>
</dbReference>
<evidence type="ECO:0000313" key="6">
    <source>
        <dbReference type="EMBL" id="MBB6693745.1"/>
    </source>
</evidence>
<evidence type="ECO:0000259" key="5">
    <source>
        <dbReference type="PROSITE" id="PS50931"/>
    </source>
</evidence>
<dbReference type="InterPro" id="IPR036388">
    <property type="entry name" value="WH-like_DNA-bd_sf"/>
</dbReference>
<dbReference type="SUPFAM" id="SSF46785">
    <property type="entry name" value="Winged helix' DNA-binding domain"/>
    <property type="match status" value="1"/>
</dbReference>
<accession>A0A841TZU3</accession>
<evidence type="ECO:0000313" key="7">
    <source>
        <dbReference type="Proteomes" id="UP000553776"/>
    </source>
</evidence>
<dbReference type="AlphaFoldDB" id="A0A841TZU3"/>
<name>A0A841TZU3_9BACL</name>
<evidence type="ECO:0000256" key="1">
    <source>
        <dbReference type="ARBA" id="ARBA00009437"/>
    </source>
</evidence>
<keyword evidence="7" id="KW-1185">Reference proteome</keyword>
<organism evidence="6 7">
    <name type="scientific">Cohnella xylanilytica</name>
    <dbReference type="NCBI Taxonomy" id="557555"/>
    <lineage>
        <taxon>Bacteria</taxon>
        <taxon>Bacillati</taxon>
        <taxon>Bacillota</taxon>
        <taxon>Bacilli</taxon>
        <taxon>Bacillales</taxon>
        <taxon>Paenibacillaceae</taxon>
        <taxon>Cohnella</taxon>
    </lineage>
</organism>
<dbReference type="PANTHER" id="PTHR30419">
    <property type="entry name" value="HTH-TYPE TRANSCRIPTIONAL REGULATOR YBHD"/>
    <property type="match status" value="1"/>
</dbReference>
<sequence>MNLEQLECVVEVAKTGTLTGAARNLHITLSAVSQSISALETELGVVLFKRSRTGSEPTPEGQRIVRLAFEIAGKVQELRNEAAGLSRDQAGELKLATIPGPLSLAVDAVIGFKKEYPRISVEIVETGTAEIEDDIRHNRADIGLTVLHEEKSPSRGLVFGKLMDAKMVVAVSRQSPLAHGKTVKPQELAGLPLVLYKDETVKAYMERICAAYGPIAVLFSTNNTEAIRKSVKEGIAGTVGLDFSFAGLQAYMREEIVTLPLELPDPEPIYLGWLRSEEKAFSNAARLFIGKLKDALEALRPPI</sequence>
<protein>
    <submittedName>
        <fullName evidence="6">LysR family transcriptional regulator</fullName>
    </submittedName>
</protein>